<dbReference type="InterPro" id="IPR036097">
    <property type="entry name" value="HisK_dim/P_sf"/>
</dbReference>
<dbReference type="InterPro" id="IPR029016">
    <property type="entry name" value="GAF-like_dom_sf"/>
</dbReference>
<dbReference type="SUPFAM" id="SSF47384">
    <property type="entry name" value="Homodimeric domain of signal transducing histidine kinase"/>
    <property type="match status" value="1"/>
</dbReference>
<gene>
    <name evidence="4" type="ORF">HDF16_003195</name>
</gene>
<dbReference type="AlphaFoldDB" id="A0A7W7ZFR9"/>
<accession>A0A7W7ZFR9</accession>
<evidence type="ECO:0000313" key="4">
    <source>
        <dbReference type="EMBL" id="MBB5058481.1"/>
    </source>
</evidence>
<dbReference type="Proteomes" id="UP000540989">
    <property type="component" value="Unassembled WGS sequence"/>
</dbReference>
<dbReference type="SUPFAM" id="SSF55781">
    <property type="entry name" value="GAF domain-like"/>
    <property type="match status" value="1"/>
</dbReference>
<comment type="catalytic activity">
    <reaction evidence="1">
        <text>ATP + protein L-histidine = ADP + protein N-phospho-L-histidine.</text>
        <dbReference type="EC" id="2.7.13.3"/>
    </reaction>
</comment>
<proteinExistence type="predicted"/>
<evidence type="ECO:0000313" key="5">
    <source>
        <dbReference type="Proteomes" id="UP000540989"/>
    </source>
</evidence>
<protein>
    <recommendedName>
        <fullName evidence="2">histidine kinase</fullName>
        <ecNumber evidence="2">2.7.13.3</ecNumber>
    </recommendedName>
</protein>
<dbReference type="CDD" id="cd00082">
    <property type="entry name" value="HisKA"/>
    <property type="match status" value="1"/>
</dbReference>
<feature type="domain" description="GAF" evidence="3">
    <location>
        <begin position="53"/>
        <end position="185"/>
    </location>
</feature>
<evidence type="ECO:0000256" key="1">
    <source>
        <dbReference type="ARBA" id="ARBA00000085"/>
    </source>
</evidence>
<keyword evidence="5" id="KW-1185">Reference proteome</keyword>
<name>A0A7W7ZFR9_9BACT</name>
<dbReference type="GO" id="GO:0000155">
    <property type="term" value="F:phosphorelay sensor kinase activity"/>
    <property type="evidence" value="ECO:0007669"/>
    <property type="project" value="InterPro"/>
</dbReference>
<dbReference type="Gene3D" id="1.10.287.130">
    <property type="match status" value="1"/>
</dbReference>
<comment type="caution">
    <text evidence="4">The sequence shown here is derived from an EMBL/GenBank/DDBJ whole genome shotgun (WGS) entry which is preliminary data.</text>
</comment>
<dbReference type="InterPro" id="IPR003661">
    <property type="entry name" value="HisK_dim/P_dom"/>
</dbReference>
<dbReference type="Pfam" id="PF13185">
    <property type="entry name" value="GAF_2"/>
    <property type="match status" value="1"/>
</dbReference>
<evidence type="ECO:0000259" key="3">
    <source>
        <dbReference type="Pfam" id="PF13185"/>
    </source>
</evidence>
<dbReference type="InterPro" id="IPR003018">
    <property type="entry name" value="GAF"/>
</dbReference>
<sequence>MNGVVLNPADTGLEVIDLQADAAFARRALHARDTALQMEGMKRLASAFVERPATILQELVKAAVSLCGADSAGISIEREDGSEDAFYEWVATAGDYEGFLDAILPRNPSACGVCLERGRPQLFRVSKKFFDILGVVAPLVTDGILLPWQVEQTRGTIFIMAHGRDEAFDSEDVRLMQFLADFAAMGVRQQRQQKLLMQRERATAAAAMANDLAHKINNPLQSLTNLLYLAAGGAGGGDAKELAQQAATDLDRLSALVKRLLELPKA</sequence>
<organism evidence="4 5">
    <name type="scientific">Granulicella aggregans</name>
    <dbReference type="NCBI Taxonomy" id="474949"/>
    <lineage>
        <taxon>Bacteria</taxon>
        <taxon>Pseudomonadati</taxon>
        <taxon>Acidobacteriota</taxon>
        <taxon>Terriglobia</taxon>
        <taxon>Terriglobales</taxon>
        <taxon>Acidobacteriaceae</taxon>
        <taxon>Granulicella</taxon>
    </lineage>
</organism>
<dbReference type="RefSeq" id="WP_184218159.1">
    <property type="nucleotide sequence ID" value="NZ_JACHIP010000004.1"/>
</dbReference>
<dbReference type="Gene3D" id="3.30.450.40">
    <property type="match status" value="1"/>
</dbReference>
<dbReference type="EC" id="2.7.13.3" evidence="2"/>
<reference evidence="4 5" key="1">
    <citation type="submission" date="2020-08" db="EMBL/GenBank/DDBJ databases">
        <title>Genomic Encyclopedia of Type Strains, Phase IV (KMG-V): Genome sequencing to study the core and pangenomes of soil and plant-associated prokaryotes.</title>
        <authorList>
            <person name="Whitman W."/>
        </authorList>
    </citation>
    <scope>NUCLEOTIDE SEQUENCE [LARGE SCALE GENOMIC DNA]</scope>
    <source>
        <strain evidence="4 5">M8UP14</strain>
    </source>
</reference>
<dbReference type="EMBL" id="JACHIP010000004">
    <property type="protein sequence ID" value="MBB5058481.1"/>
    <property type="molecule type" value="Genomic_DNA"/>
</dbReference>
<evidence type="ECO:0000256" key="2">
    <source>
        <dbReference type="ARBA" id="ARBA00012438"/>
    </source>
</evidence>